<sequence>MRHAQRSRRRAGPMPAPASSWPPPELIARRRARVERSPLGRLRTYLTHSKTGMRLRYAAIAAIIAFPAMAAPEAWGPDFGDPAPVETAAMPFETPGESFPGSAFYYMDDSGYRPMPGESDIHSDATAMIAADVPGDSAGPAARSLRAMGGAIDEARALKCLTMAIYYEAATEPDAGQRAVAQVVLNRVAHPSYPNTVCGVVFQGSERRTGCQFTFTCDGALNRQPMAAFWDRAGKVARQALAGAVYAPVGLATHYHTFAVHPYWADSLQRVTTIGAHIFYRWRGAAGQSNAFTVAYRGGEPLAAPHPRSFDPIPAAETDPLALARTFEQTHPALQQGASSTARTASVSAPDYAEAVTARGGDTLFRAINLPQGGGLSPELERSGQWLRQPGT</sequence>
<keyword evidence="2" id="KW-0812">Transmembrane</keyword>
<reference evidence="4 5" key="1">
    <citation type="submission" date="2019-12" db="EMBL/GenBank/DDBJ databases">
        <title>Genomic-based taxomic classification of the family Erythrobacteraceae.</title>
        <authorList>
            <person name="Xu L."/>
        </authorList>
    </citation>
    <scope>NUCLEOTIDE SEQUENCE [LARGE SCALE GENOMIC DNA]</scope>
    <source>
        <strain evidence="4 5">MCCC 1K01500</strain>
    </source>
</reference>
<name>A0A6I4SW28_9SPHN</name>
<dbReference type="AlphaFoldDB" id="A0A6I4SW28"/>
<keyword evidence="4" id="KW-0378">Hydrolase</keyword>
<proteinExistence type="predicted"/>
<dbReference type="Gene3D" id="1.10.10.2520">
    <property type="entry name" value="Cell wall hydrolase SleB, domain 1"/>
    <property type="match status" value="1"/>
</dbReference>
<feature type="region of interest" description="Disordered" evidence="1">
    <location>
        <begin position="1"/>
        <end position="26"/>
    </location>
</feature>
<feature type="compositionally biased region" description="Pro residues" evidence="1">
    <location>
        <begin position="14"/>
        <end position="25"/>
    </location>
</feature>
<dbReference type="OrthoDB" id="9785345at2"/>
<feature type="transmembrane region" description="Helical" evidence="2">
    <location>
        <begin position="55"/>
        <end position="75"/>
    </location>
</feature>
<keyword evidence="2" id="KW-0472">Membrane</keyword>
<protein>
    <submittedName>
        <fullName evidence="4">Cell wall hydrolase</fullName>
    </submittedName>
</protein>
<feature type="region of interest" description="Disordered" evidence="1">
    <location>
        <begin position="371"/>
        <end position="392"/>
    </location>
</feature>
<keyword evidence="5" id="KW-1185">Reference proteome</keyword>
<organism evidence="4 5">
    <name type="scientific">Croceibacterium salegens</name>
    <dbReference type="NCBI Taxonomy" id="1737568"/>
    <lineage>
        <taxon>Bacteria</taxon>
        <taxon>Pseudomonadati</taxon>
        <taxon>Pseudomonadota</taxon>
        <taxon>Alphaproteobacteria</taxon>
        <taxon>Sphingomonadales</taxon>
        <taxon>Erythrobacteraceae</taxon>
        <taxon>Croceibacterium</taxon>
    </lineage>
</organism>
<dbReference type="InterPro" id="IPR011105">
    <property type="entry name" value="Cell_wall_hydrolase_SleB"/>
</dbReference>
<keyword evidence="2" id="KW-1133">Transmembrane helix</keyword>
<evidence type="ECO:0000256" key="1">
    <source>
        <dbReference type="SAM" id="MobiDB-lite"/>
    </source>
</evidence>
<evidence type="ECO:0000256" key="2">
    <source>
        <dbReference type="SAM" id="Phobius"/>
    </source>
</evidence>
<accession>A0A6I4SW28</accession>
<evidence type="ECO:0000313" key="4">
    <source>
        <dbReference type="EMBL" id="MXO59250.1"/>
    </source>
</evidence>
<evidence type="ECO:0000259" key="3">
    <source>
        <dbReference type="Pfam" id="PF07486"/>
    </source>
</evidence>
<comment type="caution">
    <text evidence="4">The sequence shown here is derived from an EMBL/GenBank/DDBJ whole genome shotgun (WGS) entry which is preliminary data.</text>
</comment>
<feature type="domain" description="Cell wall hydrolase SleB" evidence="3">
    <location>
        <begin position="172"/>
        <end position="280"/>
    </location>
</feature>
<dbReference type="EMBL" id="WTYM01000033">
    <property type="protein sequence ID" value="MXO59250.1"/>
    <property type="molecule type" value="Genomic_DNA"/>
</dbReference>
<dbReference type="Proteomes" id="UP000433652">
    <property type="component" value="Unassembled WGS sequence"/>
</dbReference>
<dbReference type="Pfam" id="PF07486">
    <property type="entry name" value="Hydrolase_2"/>
    <property type="match status" value="1"/>
</dbReference>
<gene>
    <name evidence="4" type="ORF">GRI89_06820</name>
</gene>
<dbReference type="InterPro" id="IPR042047">
    <property type="entry name" value="SleB_dom1"/>
</dbReference>
<evidence type="ECO:0000313" key="5">
    <source>
        <dbReference type="Proteomes" id="UP000433652"/>
    </source>
</evidence>
<dbReference type="GO" id="GO:0016787">
    <property type="term" value="F:hydrolase activity"/>
    <property type="evidence" value="ECO:0007669"/>
    <property type="project" value="UniProtKB-KW"/>
</dbReference>
<feature type="compositionally biased region" description="Basic residues" evidence="1">
    <location>
        <begin position="1"/>
        <end position="11"/>
    </location>
</feature>